<evidence type="ECO:0000256" key="3">
    <source>
        <dbReference type="ARBA" id="ARBA00023157"/>
    </source>
</evidence>
<feature type="domain" description="Sushi" evidence="10">
    <location>
        <begin position="533"/>
        <end position="591"/>
    </location>
</feature>
<keyword evidence="1 5" id="KW-0768">Sushi</keyword>
<protein>
    <submittedName>
        <fullName evidence="11">SVEP1 protein</fullName>
    </submittedName>
</protein>
<proteinExistence type="predicted"/>
<feature type="disulfide bond" evidence="5">
    <location>
        <begin position="562"/>
        <end position="589"/>
    </location>
</feature>
<feature type="domain" description="Sushi" evidence="10">
    <location>
        <begin position="473"/>
        <end position="532"/>
    </location>
</feature>
<feature type="domain" description="Sushi" evidence="10">
    <location>
        <begin position="593"/>
        <end position="651"/>
    </location>
</feature>
<feature type="disulfide bond" evidence="5">
    <location>
        <begin position="329"/>
        <end position="372"/>
    </location>
</feature>
<dbReference type="InterPro" id="IPR050350">
    <property type="entry name" value="Compl-Cell_Adhes-Reg"/>
</dbReference>
<feature type="disulfide bond" evidence="5">
    <location>
        <begin position="837"/>
        <end position="864"/>
    </location>
</feature>
<feature type="disulfide bond" evidence="5">
    <location>
        <begin position="234"/>
        <end position="261"/>
    </location>
</feature>
<feature type="domain" description="Sushi" evidence="10">
    <location>
        <begin position="24"/>
        <end position="85"/>
    </location>
</feature>
<comment type="caution">
    <text evidence="11">The sequence shown here is derived from an EMBL/GenBank/DDBJ whole genome shotgun (WGS) entry which is preliminary data.</text>
</comment>
<feature type="region of interest" description="Disordered" evidence="6">
    <location>
        <begin position="653"/>
        <end position="692"/>
    </location>
</feature>
<dbReference type="EMBL" id="JAAWVN010001534">
    <property type="protein sequence ID" value="MBN3289112.1"/>
    <property type="molecule type" value="Genomic_DNA"/>
</dbReference>
<evidence type="ECO:0000259" key="8">
    <source>
        <dbReference type="PROSITE" id="PS50227"/>
    </source>
</evidence>
<evidence type="ECO:0000256" key="6">
    <source>
        <dbReference type="SAM" id="MobiDB-lite"/>
    </source>
</evidence>
<evidence type="ECO:0000259" key="9">
    <source>
        <dbReference type="PROSITE" id="PS50835"/>
    </source>
</evidence>
<feature type="chain" id="PRO_5046076287" evidence="7">
    <location>
        <begin position="21"/>
        <end position="959"/>
    </location>
</feature>
<dbReference type="InterPro" id="IPR001879">
    <property type="entry name" value="GPCR_2_extracellular_dom"/>
</dbReference>
<sequence>MPLISLCAGVLLLLGSAVIAQVAGNCGPPPVIPNVVLKSEYMDKQEFPENSRVVFTCEPGYQRSRGVYVTYCRNGQWTVNLKCERKSCGSSEDLMNGYFEYEGILFGDKAQAVCNEGFHLVGKGYRTCLANGQWEDYMPFCEVSQCPEPPEIPNAEIITPPLNSYSYSTVVIYRCIRGQLLDNKELVCDEAGNWTGTIPVCKEVNCPNPSLPNGRKTAGFGPFYRYGDFVSFACNSGYELQGSSRVSCQQNSQWEPSIPTCIKTSCPSPPDIEHAHPVFGNAVPTKYTKGVKINYECDQGYIGIGVSRLVNCTEQLEWTKPKFTCIRKCPKPFVPNAYLKASQGTMFTVGNKLVFKCNTGYVVEENHLKITCLPNLTWSDPGKVCQLKSCGQPTEVQNATLHISGTRFNDTVLYTCHDGYRPKVKTIRCKMNGWEKPPVCTPKRRRYNLIGSVTRECQANGKWSDAEPYCEVVKCEDPPEIPDGEIVNPSDGTVTFSSVVIYKCKKGHLIGHRTMYCTVHGNYSNPPPQCKEIHCPLVPVENGRITAGFGSPVYRSIVTFACNHGYMLEGSDTIMCQQNGQWSSKPPTCSKMNICRLPNIENGWVTNVNPPYTYDDSIEFACKDGYLLKGAKRVSCKKYDTWYPLPPKCEQDGRTPFRAADKSPAPGHHENGSLPIRDASRAGGAAGPSWTRNQYKPKEKTIRCKINGWEKPPVCTLKRRRYNLIGSVTRECQANGKWSDAEPYCEVVKCEDPPEIPDGEIVNPSDGTVTFSSVVIYKCKKGHLIGHRTMYCTVHGNYSNPPPQCKEIHCPLVPVENGRITAGFGSPVYRSIVTFACNHGYMLEGSDTIMCQQNGQWSSKPPTCSKMNICRLPNIENGWVTNVNPPYTYDDSIEFACKDGYLLKGAKRVSCKKYDTWYPLPPKCEQDPCQAKGVLNYVECKVKKFFKKLKDAASDLTLG</sequence>
<evidence type="ECO:0000256" key="2">
    <source>
        <dbReference type="ARBA" id="ARBA00022737"/>
    </source>
</evidence>
<dbReference type="InterPro" id="IPR035976">
    <property type="entry name" value="Sushi/SCR/CCP_sf"/>
</dbReference>
<evidence type="ECO:0000256" key="5">
    <source>
        <dbReference type="PROSITE-ProRule" id="PRU00302"/>
    </source>
</evidence>
<feature type="domain" description="Sushi" evidence="10">
    <location>
        <begin position="388"/>
        <end position="472"/>
    </location>
</feature>
<feature type="domain" description="Sushi" evidence="10">
    <location>
        <begin position="264"/>
        <end position="325"/>
    </location>
</feature>
<feature type="domain" description="Sushi" evidence="10">
    <location>
        <begin position="204"/>
        <end position="263"/>
    </location>
</feature>
<feature type="domain" description="Sushi" evidence="10">
    <location>
        <begin position="327"/>
        <end position="387"/>
    </location>
</feature>
<feature type="disulfide bond" evidence="5">
    <location>
        <begin position="622"/>
        <end position="649"/>
    </location>
</feature>
<dbReference type="SUPFAM" id="SSF57535">
    <property type="entry name" value="Complement control module/SCR domain"/>
    <property type="match status" value="14"/>
</dbReference>
<evidence type="ECO:0000259" key="10">
    <source>
        <dbReference type="PROSITE" id="PS50923"/>
    </source>
</evidence>
<feature type="domain" description="Sushi" evidence="10">
    <location>
        <begin position="748"/>
        <end position="807"/>
    </location>
</feature>
<feature type="domain" description="Sushi" evidence="10">
    <location>
        <begin position="86"/>
        <end position="143"/>
    </location>
</feature>
<dbReference type="PROSITE" id="PS50835">
    <property type="entry name" value="IG_LIKE"/>
    <property type="match status" value="1"/>
</dbReference>
<dbReference type="PANTHER" id="PTHR19325">
    <property type="entry name" value="COMPLEMENT COMPONENT-RELATED SUSHI DOMAIN-CONTAINING"/>
    <property type="match status" value="1"/>
</dbReference>
<evidence type="ECO:0000313" key="11">
    <source>
        <dbReference type="EMBL" id="MBN3289112.1"/>
    </source>
</evidence>
<dbReference type="InterPro" id="IPR007110">
    <property type="entry name" value="Ig-like_dom"/>
</dbReference>
<feature type="compositionally biased region" description="Basic and acidic residues" evidence="6">
    <location>
        <begin position="653"/>
        <end position="671"/>
    </location>
</feature>
<dbReference type="Gene3D" id="2.10.70.10">
    <property type="entry name" value="Complement Module, domain 1"/>
    <property type="match status" value="15"/>
</dbReference>
<keyword evidence="4" id="KW-0325">Glycoprotein</keyword>
<reference evidence="11" key="1">
    <citation type="journal article" date="2021" name="Cell">
        <title>Tracing the genetic footprints of vertebrate landing in non-teleost ray-finned fishes.</title>
        <authorList>
            <person name="Bi X."/>
            <person name="Wang K."/>
            <person name="Yang L."/>
            <person name="Pan H."/>
            <person name="Jiang H."/>
            <person name="Wei Q."/>
            <person name="Fang M."/>
            <person name="Yu H."/>
            <person name="Zhu C."/>
            <person name="Cai Y."/>
            <person name="He Y."/>
            <person name="Gan X."/>
            <person name="Zeng H."/>
            <person name="Yu D."/>
            <person name="Zhu Y."/>
            <person name="Jiang H."/>
            <person name="Qiu Q."/>
            <person name="Yang H."/>
            <person name="Zhang Y.E."/>
            <person name="Wang W."/>
            <person name="Zhu M."/>
            <person name="He S."/>
            <person name="Zhang G."/>
        </authorList>
    </citation>
    <scope>NUCLEOTIDE SEQUENCE</scope>
    <source>
        <strain evidence="11">Bchr_001</strain>
    </source>
</reference>
<organism evidence="11 12">
    <name type="scientific">Polypterus senegalus</name>
    <name type="common">Senegal bichir</name>
    <dbReference type="NCBI Taxonomy" id="55291"/>
    <lineage>
        <taxon>Eukaryota</taxon>
        <taxon>Metazoa</taxon>
        <taxon>Chordata</taxon>
        <taxon>Craniata</taxon>
        <taxon>Vertebrata</taxon>
        <taxon>Euteleostomi</taxon>
        <taxon>Actinopterygii</taxon>
        <taxon>Polypteriformes</taxon>
        <taxon>Polypteridae</taxon>
        <taxon>Polypterus</taxon>
    </lineage>
</organism>
<dbReference type="PROSITE" id="PS50923">
    <property type="entry name" value="SUSHI"/>
    <property type="match status" value="13"/>
</dbReference>
<evidence type="ECO:0000256" key="1">
    <source>
        <dbReference type="ARBA" id="ARBA00022659"/>
    </source>
</evidence>
<keyword evidence="7" id="KW-0732">Signal</keyword>
<feature type="domain" description="Sushi" evidence="10">
    <location>
        <begin position="144"/>
        <end position="203"/>
    </location>
</feature>
<feature type="domain" description="G-protein coupled receptors family 2 profile 1" evidence="8">
    <location>
        <begin position="56"/>
        <end position="150"/>
    </location>
</feature>
<feature type="non-terminal residue" evidence="11">
    <location>
        <position position="1"/>
    </location>
</feature>
<accession>A0ABS2YRF1</accession>
<evidence type="ECO:0000313" key="12">
    <source>
        <dbReference type="Proteomes" id="UP001166052"/>
    </source>
</evidence>
<evidence type="ECO:0000256" key="4">
    <source>
        <dbReference type="ARBA" id="ARBA00023180"/>
    </source>
</evidence>
<keyword evidence="3 5" id="KW-1015">Disulfide bond</keyword>
<name>A0ABS2YRF1_POLSE</name>
<gene>
    <name evidence="11" type="primary">Svep1_1</name>
    <name evidence="11" type="ORF">GTO92_0008957</name>
</gene>
<dbReference type="PROSITE" id="PS50227">
    <property type="entry name" value="G_PROTEIN_RECEP_F2_3"/>
    <property type="match status" value="1"/>
</dbReference>
<evidence type="ECO:0000256" key="7">
    <source>
        <dbReference type="SAM" id="SignalP"/>
    </source>
</evidence>
<keyword evidence="2" id="KW-0677">Repeat</keyword>
<dbReference type="Proteomes" id="UP001166052">
    <property type="component" value="Unassembled WGS sequence"/>
</dbReference>
<feature type="domain" description="Sushi" evidence="10">
    <location>
        <begin position="868"/>
        <end position="926"/>
    </location>
</feature>
<feature type="signal peptide" evidence="7">
    <location>
        <begin position="1"/>
        <end position="20"/>
    </location>
</feature>
<comment type="caution">
    <text evidence="5">Lacks conserved residue(s) required for the propagation of feature annotation.</text>
</comment>
<dbReference type="PANTHER" id="PTHR19325:SF570">
    <property type="entry name" value="COMPLEMENT COMPONENT 4 BINDING PROTEIN, MEMBRANE"/>
    <property type="match status" value="1"/>
</dbReference>
<dbReference type="SMART" id="SM00032">
    <property type="entry name" value="CCP"/>
    <property type="match status" value="13"/>
</dbReference>
<dbReference type="CDD" id="cd00033">
    <property type="entry name" value="CCP"/>
    <property type="match status" value="14"/>
</dbReference>
<feature type="disulfide bond" evidence="5">
    <location>
        <begin position="897"/>
        <end position="924"/>
    </location>
</feature>
<keyword evidence="12" id="KW-1185">Reference proteome</keyword>
<dbReference type="Pfam" id="PF00084">
    <property type="entry name" value="Sushi"/>
    <property type="match status" value="13"/>
</dbReference>
<feature type="domain" description="Sushi" evidence="10">
    <location>
        <begin position="808"/>
        <end position="866"/>
    </location>
</feature>
<feature type="non-terminal residue" evidence="11">
    <location>
        <position position="959"/>
    </location>
</feature>
<dbReference type="InterPro" id="IPR000436">
    <property type="entry name" value="Sushi_SCR_CCP_dom"/>
</dbReference>
<feature type="disulfide bond" evidence="5">
    <location>
        <begin position="114"/>
        <end position="141"/>
    </location>
</feature>
<feature type="domain" description="Ig-like" evidence="9">
    <location>
        <begin position="335"/>
        <end position="416"/>
    </location>
</feature>